<dbReference type="Gene3D" id="3.30.420.10">
    <property type="entry name" value="Ribonuclease H-like superfamily/Ribonuclease H"/>
    <property type="match status" value="1"/>
</dbReference>
<evidence type="ECO:0000256" key="1">
    <source>
        <dbReference type="SAM" id="SignalP"/>
    </source>
</evidence>
<feature type="chain" id="PRO_5037295078" evidence="1">
    <location>
        <begin position="23"/>
        <end position="136"/>
    </location>
</feature>
<dbReference type="Proteomes" id="UP000887540">
    <property type="component" value="Unplaced"/>
</dbReference>
<dbReference type="WBParaSite" id="ACRNAN_Path_1143.g4421.t1">
    <property type="protein sequence ID" value="ACRNAN_Path_1143.g4421.t1"/>
    <property type="gene ID" value="ACRNAN_Path_1143.g4421"/>
</dbReference>
<evidence type="ECO:0000313" key="2">
    <source>
        <dbReference type="Proteomes" id="UP000887540"/>
    </source>
</evidence>
<accession>A0A914BW78</accession>
<reference evidence="3" key="1">
    <citation type="submission" date="2022-11" db="UniProtKB">
        <authorList>
            <consortium name="WormBaseParasite"/>
        </authorList>
    </citation>
    <scope>IDENTIFICATION</scope>
</reference>
<keyword evidence="1" id="KW-0732">Signal</keyword>
<protein>
    <submittedName>
        <fullName evidence="3">Uncharacterized protein</fullName>
    </submittedName>
</protein>
<dbReference type="InterPro" id="IPR036397">
    <property type="entry name" value="RNaseH_sf"/>
</dbReference>
<keyword evidence="2" id="KW-1185">Reference proteome</keyword>
<name>A0A914BW78_9BILA</name>
<dbReference type="GO" id="GO:0003676">
    <property type="term" value="F:nucleic acid binding"/>
    <property type="evidence" value="ECO:0007669"/>
    <property type="project" value="InterPro"/>
</dbReference>
<proteinExistence type="predicted"/>
<evidence type="ECO:0000313" key="3">
    <source>
        <dbReference type="WBParaSite" id="ACRNAN_Path_1143.g4421.t1"/>
    </source>
</evidence>
<feature type="signal peptide" evidence="1">
    <location>
        <begin position="1"/>
        <end position="22"/>
    </location>
</feature>
<organism evidence="2 3">
    <name type="scientific">Acrobeloides nanus</name>
    <dbReference type="NCBI Taxonomy" id="290746"/>
    <lineage>
        <taxon>Eukaryota</taxon>
        <taxon>Metazoa</taxon>
        <taxon>Ecdysozoa</taxon>
        <taxon>Nematoda</taxon>
        <taxon>Chromadorea</taxon>
        <taxon>Rhabditida</taxon>
        <taxon>Tylenchina</taxon>
        <taxon>Cephalobomorpha</taxon>
        <taxon>Cephaloboidea</taxon>
        <taxon>Cephalobidae</taxon>
        <taxon>Acrobeloides</taxon>
    </lineage>
</organism>
<dbReference type="AlphaFoldDB" id="A0A914BW78"/>
<sequence>MDLEGFLFLALNLLLLAPELHHLLVLQVYLKLVPNRLYLVLENILGQKSLSHCGQDLKNQAKVRGQDIVIGIISQIDFVHGEQAKNQVKVPGQDILEMRESLTEFFTSKDRDWYRSGIHQLEEQLQKVIESDGEYF</sequence>